<reference evidence="2 3" key="1">
    <citation type="submission" date="2021-07" db="EMBL/GenBank/DDBJ databases">
        <title>Genome data of Colletotrichum spaethianum.</title>
        <authorList>
            <person name="Utami Y.D."/>
            <person name="Hiruma K."/>
        </authorList>
    </citation>
    <scope>NUCLEOTIDE SEQUENCE [LARGE SCALE GENOMIC DNA]</scope>
    <source>
        <strain evidence="2 3">MAFF 242679</strain>
    </source>
</reference>
<dbReference type="SUPFAM" id="SSF54695">
    <property type="entry name" value="POZ domain"/>
    <property type="match status" value="1"/>
</dbReference>
<dbReference type="Gene3D" id="3.30.710.10">
    <property type="entry name" value="Potassium Channel Kv1.1, Chain A"/>
    <property type="match status" value="1"/>
</dbReference>
<protein>
    <recommendedName>
        <fullName evidence="4">BTB domain-containing protein</fullName>
    </recommendedName>
</protein>
<evidence type="ECO:0000313" key="2">
    <source>
        <dbReference type="EMBL" id="GJC80256.1"/>
    </source>
</evidence>
<comment type="caution">
    <text evidence="2">The sequence shown here is derived from an EMBL/GenBank/DDBJ whole genome shotgun (WGS) entry which is preliminary data.</text>
</comment>
<sequence>MVVNAKVLVSPWRCEVSSADDPRPHSAATAARQSTMLDSYYSKELSEACSLPVKAGISSSKNSESTFTTPMSKNKFSGKVTAYPGSSGTRKSRRGRLSALFGRGSENTAQYSAASKKEVESMKNDFANSFEQDQQLQKPTVTSENDYKNEMAQDSKSAGGKKTLEVDTNSSINMTTTVNFAEASKSSVITKGSGDQMAVSQTFSNDSTFDVTQQTLSSLLTPSRDMKQPVRRHKRASSSFKIVDKDTADAVLLPALSYTQLHSPNKNHDSIHSKKNAGANGDIQADLSDQTLEVDHKQFVEAQLPRSTSCTTISSSNDNHTKAAHSDKTTAEDTHLLPSATYSPPETLYSIPEASQNNLILIEDGLLSSASYNQPGPTCNISHACEADVEGNRLPSSTSYATSGPLHGMVKTPVSDKTLPDKKVRFAVASSSKAVKGEDDGRDSDDSDKTIKPGIGGMKAAPETILSPVIWGKESEPKIWLKDGKPTLFQPKKDPSYYTNPLWSRQYPEILSNDPRVNPHATAYSERTTSTDGRQYNKTPAANSNNTNCNIGANLHMNTDCNTNMSVDAGTPTLVLHSREPLETFVGRDFPEQANTPAGLALTPRYRAQVKIEVGGRRFISTFEILEKSPWFRQLFSVDFRNWYHDGVFHIDNDGDLFAHILRYLRTDLYPLFWDTHNGFDYAMYAMVKQQAHHYMLYDLEAWIMAQKFHDVVETQVVHQKVVIPHDQAWIHEQRLVGNHSYVVSGVVDHASPRISLKHDEQAAATCYYQSDYGNNPGSKGKAKDIKALDVNIGGAVAVFTTEKTVKVDMDQLRRF</sequence>
<dbReference type="AlphaFoldDB" id="A0AA37GH14"/>
<feature type="compositionally biased region" description="Polar residues" evidence="1">
    <location>
        <begin position="305"/>
        <end position="318"/>
    </location>
</feature>
<feature type="region of interest" description="Disordered" evidence="1">
    <location>
        <begin position="305"/>
        <end position="341"/>
    </location>
</feature>
<dbReference type="Proteomes" id="UP001055172">
    <property type="component" value="Unassembled WGS sequence"/>
</dbReference>
<organism evidence="2 3">
    <name type="scientific">Colletotrichum liriopes</name>
    <dbReference type="NCBI Taxonomy" id="708192"/>
    <lineage>
        <taxon>Eukaryota</taxon>
        <taxon>Fungi</taxon>
        <taxon>Dikarya</taxon>
        <taxon>Ascomycota</taxon>
        <taxon>Pezizomycotina</taxon>
        <taxon>Sordariomycetes</taxon>
        <taxon>Hypocreomycetidae</taxon>
        <taxon>Glomerellales</taxon>
        <taxon>Glomerellaceae</taxon>
        <taxon>Colletotrichum</taxon>
        <taxon>Colletotrichum spaethianum species complex</taxon>
    </lineage>
</organism>
<keyword evidence="3" id="KW-1185">Reference proteome</keyword>
<evidence type="ECO:0008006" key="4">
    <source>
        <dbReference type="Google" id="ProtNLM"/>
    </source>
</evidence>
<accession>A0AA37GH14</accession>
<dbReference type="EMBL" id="BPPX01000005">
    <property type="protein sequence ID" value="GJC80256.1"/>
    <property type="molecule type" value="Genomic_DNA"/>
</dbReference>
<dbReference type="InterPro" id="IPR011333">
    <property type="entry name" value="SKP1/BTB/POZ_sf"/>
</dbReference>
<feature type="region of interest" description="Disordered" evidence="1">
    <location>
        <begin position="261"/>
        <end position="282"/>
    </location>
</feature>
<proteinExistence type="predicted"/>
<name>A0AA37GH14_9PEZI</name>
<feature type="region of interest" description="Disordered" evidence="1">
    <location>
        <begin position="429"/>
        <end position="459"/>
    </location>
</feature>
<feature type="compositionally biased region" description="Basic and acidic residues" evidence="1">
    <location>
        <begin position="319"/>
        <end position="335"/>
    </location>
</feature>
<evidence type="ECO:0000313" key="3">
    <source>
        <dbReference type="Proteomes" id="UP001055172"/>
    </source>
</evidence>
<feature type="compositionally biased region" description="Polar residues" evidence="1">
    <location>
        <begin position="129"/>
        <end position="144"/>
    </location>
</feature>
<feature type="region of interest" description="Disordered" evidence="1">
    <location>
        <begin position="129"/>
        <end position="163"/>
    </location>
</feature>
<gene>
    <name evidence="2" type="ORF">ColLi_03094</name>
</gene>
<evidence type="ECO:0000256" key="1">
    <source>
        <dbReference type="SAM" id="MobiDB-lite"/>
    </source>
</evidence>